<sequence length="176" mass="19798">MASTEEKLLTLLLSAEHLKEAAKEQQKAVADSLAVARETLKGYREISDSVAQQVRDEVRQEVQKMDVAGLIGERISADFQRLEKSVGNMKINADALDKEISIIRSNIIAEYNTLRGYSWKWFAGVAVAFVVLIFATSWFVKTELQDNYNASAAVYQKVADLEKLLTTEQKPEKKKN</sequence>
<organism evidence="1">
    <name type="scientific">Salmonella enterica</name>
    <name type="common">Salmonella choleraesuis</name>
    <dbReference type="NCBI Taxonomy" id="28901"/>
    <lineage>
        <taxon>Bacteria</taxon>
        <taxon>Pseudomonadati</taxon>
        <taxon>Pseudomonadota</taxon>
        <taxon>Gammaproteobacteria</taxon>
        <taxon>Enterobacterales</taxon>
        <taxon>Enterobacteriaceae</taxon>
        <taxon>Salmonella</taxon>
    </lineage>
</organism>
<protein>
    <submittedName>
        <fullName evidence="1">Uncharacterized protein</fullName>
    </submittedName>
</protein>
<comment type="caution">
    <text evidence="1">The sequence shown here is derived from an EMBL/GenBank/DDBJ whole genome shotgun (WGS) entry which is preliminary data.</text>
</comment>
<accession>A0A5T4PCW3</accession>
<dbReference type="EMBL" id="AAKUWW010000178">
    <property type="protein sequence ID" value="ECV9706212.1"/>
    <property type="molecule type" value="Genomic_DNA"/>
</dbReference>
<gene>
    <name evidence="1" type="ORF">F2K86_24395</name>
</gene>
<evidence type="ECO:0000313" key="1">
    <source>
        <dbReference type="EMBL" id="ECV9706212.1"/>
    </source>
</evidence>
<name>A0A5T4PCW3_SALER</name>
<dbReference type="AlphaFoldDB" id="A0A5T4PCW3"/>
<proteinExistence type="predicted"/>
<dbReference type="RefSeq" id="WP_012634455.1">
    <property type="nucleotide sequence ID" value="NZ_JANAFR010000034.1"/>
</dbReference>
<reference evidence="1" key="1">
    <citation type="submission" date="2019-09" db="EMBL/GenBank/DDBJ databases">
        <authorList>
            <consortium name="GenomeTrakr network: Whole genome sequencing for foodborne pathogen traceback"/>
        </authorList>
    </citation>
    <scope>NUCLEOTIDE SEQUENCE</scope>
    <source>
        <strain evidence="1">ADRDL-2857</strain>
    </source>
</reference>